<organism evidence="1 2">
    <name type="scientific">Microbulbifer variabilis</name>
    <dbReference type="NCBI Taxonomy" id="266805"/>
    <lineage>
        <taxon>Bacteria</taxon>
        <taxon>Pseudomonadati</taxon>
        <taxon>Pseudomonadota</taxon>
        <taxon>Gammaproteobacteria</taxon>
        <taxon>Cellvibrionales</taxon>
        <taxon>Microbulbiferaceae</taxon>
        <taxon>Microbulbifer</taxon>
    </lineage>
</organism>
<evidence type="ECO:0000313" key="2">
    <source>
        <dbReference type="Proteomes" id="UP001055658"/>
    </source>
</evidence>
<reference evidence="1" key="1">
    <citation type="submission" date="2022-02" db="EMBL/GenBank/DDBJ databases">
        <title>Coral-associated bacteria.</title>
        <authorList>
            <person name="Tang K."/>
            <person name="Wang X."/>
        </authorList>
    </citation>
    <scope>NUCLEOTIDE SEQUENCE</scope>
    <source>
        <strain evidence="1">SCSIO 43006</strain>
    </source>
</reference>
<sequence>MDTDEYINKLLVKAGWFEGRSFKVKKQILNSFNSAYKNAVSVLAEFGGLQVGEVGAGRELSASDISFRNEALDFGAEFHNYWVNLNVSLFAFASAHHDHMLLLVDDNKDFYIFTDPDEQLYKVGTFKETIMRVLLGINYGVPLEKA</sequence>
<name>A0ABY4VJY0_9GAMM</name>
<protein>
    <submittedName>
        <fullName evidence="1">SUKH-3 domain-containing protein</fullName>
    </submittedName>
</protein>
<gene>
    <name evidence="1" type="ORF">MJO52_06445</name>
</gene>
<accession>A0ABY4VJY0</accession>
<dbReference type="Proteomes" id="UP001055658">
    <property type="component" value="Chromosome"/>
</dbReference>
<dbReference type="RefSeq" id="WP_252085125.1">
    <property type="nucleotide sequence ID" value="NZ_CP092418.1"/>
</dbReference>
<keyword evidence="2" id="KW-1185">Reference proteome</keyword>
<proteinExistence type="predicted"/>
<dbReference type="Pfam" id="PF14433">
    <property type="entry name" value="SUKH-3"/>
    <property type="match status" value="1"/>
</dbReference>
<evidence type="ECO:0000313" key="1">
    <source>
        <dbReference type="EMBL" id="USD22772.1"/>
    </source>
</evidence>
<dbReference type="InterPro" id="IPR025850">
    <property type="entry name" value="SUKH-3"/>
</dbReference>
<dbReference type="EMBL" id="CP092418">
    <property type="protein sequence ID" value="USD22772.1"/>
    <property type="molecule type" value="Genomic_DNA"/>
</dbReference>